<keyword evidence="3" id="KW-0969">Cilium</keyword>
<keyword evidence="4" id="KW-0175">Coiled coil</keyword>
<dbReference type="Proteomes" id="UP000504631">
    <property type="component" value="Unplaced"/>
</dbReference>
<evidence type="ECO:0000313" key="6">
    <source>
        <dbReference type="RefSeq" id="XP_033356405.1"/>
    </source>
</evidence>
<comment type="subcellular location">
    <subcellularLocation>
        <location evidence="3">Cytoplasm</location>
        <location evidence="3">Cytoskeleton</location>
        <location evidence="3">Cilium axoneme</location>
    </subcellularLocation>
</comment>
<dbReference type="Pfam" id="PF03148">
    <property type="entry name" value="Tektin"/>
    <property type="match status" value="1"/>
</dbReference>
<organism evidence="5 6">
    <name type="scientific">Bombus vosnesenskii</name>
    <dbReference type="NCBI Taxonomy" id="207650"/>
    <lineage>
        <taxon>Eukaryota</taxon>
        <taxon>Metazoa</taxon>
        <taxon>Ecdysozoa</taxon>
        <taxon>Arthropoda</taxon>
        <taxon>Hexapoda</taxon>
        <taxon>Insecta</taxon>
        <taxon>Pterygota</taxon>
        <taxon>Neoptera</taxon>
        <taxon>Endopterygota</taxon>
        <taxon>Hymenoptera</taxon>
        <taxon>Apocrita</taxon>
        <taxon>Aculeata</taxon>
        <taxon>Apoidea</taxon>
        <taxon>Anthophila</taxon>
        <taxon>Apidae</taxon>
        <taxon>Bombus</taxon>
        <taxon>Pyrobombus</taxon>
    </lineage>
</organism>
<dbReference type="InterPro" id="IPR048256">
    <property type="entry name" value="Tektin-like"/>
</dbReference>
<proteinExistence type="inferred from homology"/>
<dbReference type="PANTHER" id="PTHR19960">
    <property type="entry name" value="TEKTIN"/>
    <property type="match status" value="1"/>
</dbReference>
<dbReference type="PRINTS" id="PR00511">
    <property type="entry name" value="TEKTIN"/>
</dbReference>
<reference evidence="6" key="1">
    <citation type="submission" date="2025-08" db="UniProtKB">
        <authorList>
            <consortium name="RefSeq"/>
        </authorList>
    </citation>
    <scope>IDENTIFICATION</scope>
    <source>
        <tissue evidence="6">Muscle</tissue>
    </source>
</reference>
<dbReference type="GeneID" id="117237004"/>
<comment type="similarity">
    <text evidence="1 3">Belongs to the tektin family.</text>
</comment>
<sequence length="492" mass="58269">MIARNCSVDIYIENNMDVLATRRKQLQLWSNFDGGYNLSWRPSMEYKNVKILPLITQSTPNYASDAANKPNSLRFPNLVTGYKCDALHASKTVLHTRYTPNEWFQKQMKYYNEADACRYSSERVRNETLRIIRDAEEKVQSGQYNTSRRLGERINDVNFWRNEITLELERLLQEIEKLQDCHSALDKAIKDIEDPLHIAEECLYHREARKDTELVHDDSEKCLFREIEILNKNKIKLRTYLDKCKDQLRNCRISQCQLELDLKNKENALEIDTMCHHLNNYSHGLQYYNGIEKYDACFAEQDTWIHTANQIVQKSQIERNKSCQLKTNVEALMIKITQEMWDAWNNTNNALAHRSSELLEAKNKLQQHLQMIQQEIFDVEKNMELMHKAIGDKSYILKVAHTRFEGRLHRPDIELCRDYAHISLQKEIGEINHQIERMHRTLKELENQHQKLLKTRAMLEHDLILKIDAIHIDREKVSGLRRAYPINILFKC</sequence>
<dbReference type="GO" id="GO:0060294">
    <property type="term" value="P:cilium movement involved in cell motility"/>
    <property type="evidence" value="ECO:0007669"/>
    <property type="project" value="UniProtKB-UniRule"/>
</dbReference>
<name>A0A6J3KTM2_9HYME</name>
<evidence type="ECO:0000256" key="4">
    <source>
        <dbReference type="SAM" id="Coils"/>
    </source>
</evidence>
<feature type="coiled-coil region" evidence="4">
    <location>
        <begin position="428"/>
        <end position="462"/>
    </location>
</feature>
<gene>
    <name evidence="6" type="primary">LOC117237004</name>
</gene>
<dbReference type="GO" id="GO:0005634">
    <property type="term" value="C:nucleus"/>
    <property type="evidence" value="ECO:0007669"/>
    <property type="project" value="TreeGrafter"/>
</dbReference>
<dbReference type="InterPro" id="IPR000435">
    <property type="entry name" value="Tektins"/>
</dbReference>
<evidence type="ECO:0000313" key="5">
    <source>
        <dbReference type="Proteomes" id="UP000504631"/>
    </source>
</evidence>
<dbReference type="GO" id="GO:0060271">
    <property type="term" value="P:cilium assembly"/>
    <property type="evidence" value="ECO:0007669"/>
    <property type="project" value="UniProtKB-UniRule"/>
</dbReference>
<accession>A0A6J3KTM2</accession>
<protein>
    <recommendedName>
        <fullName evidence="3">Tektin</fullName>
    </recommendedName>
</protein>
<dbReference type="GO" id="GO:0015630">
    <property type="term" value="C:microtubule cytoskeleton"/>
    <property type="evidence" value="ECO:0007669"/>
    <property type="project" value="UniProtKB-UniRule"/>
</dbReference>
<keyword evidence="5" id="KW-1185">Reference proteome</keyword>
<dbReference type="PANTHER" id="PTHR19960:SF11">
    <property type="entry name" value="TEKTIN"/>
    <property type="match status" value="1"/>
</dbReference>
<feature type="coiled-coil region" evidence="4">
    <location>
        <begin position="161"/>
        <end position="188"/>
    </location>
</feature>
<keyword evidence="3" id="KW-0282">Flagellum</keyword>
<evidence type="ECO:0000256" key="1">
    <source>
        <dbReference type="ARBA" id="ARBA00007209"/>
    </source>
</evidence>
<dbReference type="RefSeq" id="XP_033356405.1">
    <property type="nucleotide sequence ID" value="XM_033500514.1"/>
</dbReference>
<evidence type="ECO:0000256" key="3">
    <source>
        <dbReference type="RuleBase" id="RU367040"/>
    </source>
</evidence>
<feature type="coiled-coil region" evidence="4">
    <location>
        <begin position="355"/>
        <end position="382"/>
    </location>
</feature>
<dbReference type="KEGG" id="bvk:117237004"/>
<keyword evidence="2" id="KW-0963">Cytoplasm</keyword>
<dbReference type="AlphaFoldDB" id="A0A6J3KTM2"/>
<dbReference type="GO" id="GO:0005930">
    <property type="term" value="C:axoneme"/>
    <property type="evidence" value="ECO:0007669"/>
    <property type="project" value="UniProtKB-SubCell"/>
</dbReference>
<evidence type="ECO:0000256" key="2">
    <source>
        <dbReference type="ARBA" id="ARBA00022490"/>
    </source>
</evidence>
<keyword evidence="3" id="KW-0966">Cell projection</keyword>